<organism evidence="1 2">
    <name type="scientific">Phytophthora fragariae</name>
    <dbReference type="NCBI Taxonomy" id="53985"/>
    <lineage>
        <taxon>Eukaryota</taxon>
        <taxon>Sar</taxon>
        <taxon>Stramenopiles</taxon>
        <taxon>Oomycota</taxon>
        <taxon>Peronosporomycetes</taxon>
        <taxon>Peronosporales</taxon>
        <taxon>Peronosporaceae</taxon>
        <taxon>Phytophthora</taxon>
    </lineage>
</organism>
<dbReference type="AlphaFoldDB" id="A0A6A3PBL5"/>
<evidence type="ECO:0000313" key="2">
    <source>
        <dbReference type="Proteomes" id="UP000440732"/>
    </source>
</evidence>
<comment type="caution">
    <text evidence="1">The sequence shown here is derived from an EMBL/GenBank/DDBJ whole genome shotgun (WGS) entry which is preliminary data.</text>
</comment>
<protein>
    <submittedName>
        <fullName evidence="1">Uncharacterized protein</fullName>
    </submittedName>
</protein>
<evidence type="ECO:0000313" key="1">
    <source>
        <dbReference type="EMBL" id="KAE9057130.1"/>
    </source>
</evidence>
<dbReference type="EMBL" id="QXGA01009053">
    <property type="protein sequence ID" value="KAE9057130.1"/>
    <property type="molecule type" value="Genomic_DNA"/>
</dbReference>
<proteinExistence type="predicted"/>
<accession>A0A6A3PBL5</accession>
<sequence>MVTSLSITLSVSSGAASVSSSRNDPNLSTTCRIRNSATCSTSSYFTATATTYLVTYSTAAMTYRGPPSFVGRGSATSRAHLSPTSSPLILLSGGTTSRGRALRLTHSWHPLAHCFTSFRKLGHQYTLAIRAWVWGARKCPAHTESCASLNTTAHNLGGSITRFPSAVAISASPWRTSTFRPRARRP</sequence>
<name>A0A6A3PBL5_9STRA</name>
<dbReference type="Proteomes" id="UP000440732">
    <property type="component" value="Unassembled WGS sequence"/>
</dbReference>
<reference evidence="1 2" key="1">
    <citation type="submission" date="2018-08" db="EMBL/GenBank/DDBJ databases">
        <title>Genomic investigation of the strawberry pathogen Phytophthora fragariae indicates pathogenicity is determined by transcriptional variation in three key races.</title>
        <authorList>
            <person name="Adams T.M."/>
            <person name="Armitage A.D."/>
            <person name="Sobczyk M.K."/>
            <person name="Bates H.J."/>
            <person name="Dunwell J.M."/>
            <person name="Nellist C.F."/>
            <person name="Harrison R.J."/>
        </authorList>
    </citation>
    <scope>NUCLEOTIDE SEQUENCE [LARGE SCALE GENOMIC DNA]</scope>
    <source>
        <strain evidence="1 2">NOV-5</strain>
    </source>
</reference>
<gene>
    <name evidence="1" type="ORF">PF006_g32507</name>
</gene>